<feature type="compositionally biased region" description="Acidic residues" evidence="1">
    <location>
        <begin position="638"/>
        <end position="653"/>
    </location>
</feature>
<feature type="compositionally biased region" description="Acidic residues" evidence="1">
    <location>
        <begin position="729"/>
        <end position="738"/>
    </location>
</feature>
<feature type="region of interest" description="Disordered" evidence="1">
    <location>
        <begin position="843"/>
        <end position="979"/>
    </location>
</feature>
<feature type="compositionally biased region" description="Polar residues" evidence="1">
    <location>
        <begin position="906"/>
        <end position="915"/>
    </location>
</feature>
<dbReference type="Pfam" id="PF02614">
    <property type="entry name" value="UxaC"/>
    <property type="match status" value="1"/>
</dbReference>
<dbReference type="Gene3D" id="1.10.2020.10">
    <property type="entry name" value="uronate isomerase, domain 2, chain A"/>
    <property type="match status" value="1"/>
</dbReference>
<dbReference type="EMBL" id="SJPM01000002">
    <property type="protein sequence ID" value="TWU02075.1"/>
    <property type="molecule type" value="Genomic_DNA"/>
</dbReference>
<keyword evidence="2" id="KW-0413">Isomerase</keyword>
<sequence>MTDYFSEPGSSRTEIYQELAQLRLIDPHTHINPHAPASTTLADLLGYHYYTELARSAGMPKHLIEDPSIGPKELVERLVGGLGPIENTIQYSWLIAICKMFFGFDEDKLHLNNWEELYDRSESIMASAQWPDMVLDQSNIEAVFLTNDFDDDLAGFDSDRYIPCLRTDDLVFHLADPKVRGRLAACTGIELDGSLSSLRASLHQRFEHFVNRGARACAISLPPSFTPISIPDGRASTALDSILKNGLTASPNDKEALSRRVFWTLAELCDEFGLPFDLMIGVNRKVYPDGVYQGQDLFDSRVSLIQYKDLFNSFPDVKFPVSVLASVTNQELVSYAWIFPNVYPNGHWWYSNTPSTIKHDLGARLDAVPKTKMIGYYSDAYKLEFVWPKFDMYRKTLASVLAEDFVESRGWSIEQAVELGRQVLKENTEEIFPRVSAPSTLPGDNIEDASLAAVVTGVSSLAEPEVIEVEEFGEFDDVEMDDVEMIDENDNQTNPTSDDSLGAAASLAASSAAAAAAVGLAAAEMFEDVVDEDSEEILEATDEEASDLDATYITDDRSEDVADDSEVEVEDDDDDEGRTSELFKTVEVDPFDTSEVKPNQAVSTGETESSETEPSETEPSETEPSESDPNEFELSGADSEEPFEIEEEHDDTFDTMVMEPAEREADNEDDSTDLSAPVDASESEEDLGATIVLNEHATKIDFGDDSAATVVDHPPTRDADLNEILAVDADDSAEENSAIEDLSATMESPFPFLGENDADLTDESELENDGNDGSDDVADLELLSFDEVDEMEEADEEQDLKATIPVDLSATIDPIPDDDEIGELDLDDVELFDTVTSRATDVETLSAEIDDEPLDVGNLLSTDDGASADESSSDDDSPLVFDSLTDELEGDDSDSDETRGGDAQIRQLTGDSSFSPDEESLKLESDPMTGELNFKVSDDEDDVEEFTLSPQNIEPATADNSGDDDDDEFNLEWLNEDDK</sequence>
<dbReference type="AlphaFoldDB" id="A0A5C6AQ47"/>
<feature type="compositionally biased region" description="Low complexity" evidence="1">
    <location>
        <begin position="861"/>
        <end position="870"/>
    </location>
</feature>
<feature type="compositionally biased region" description="Acidic residues" evidence="1">
    <location>
        <begin position="561"/>
        <end position="576"/>
    </location>
</feature>
<dbReference type="GO" id="GO:0008880">
    <property type="term" value="F:glucuronate isomerase activity"/>
    <property type="evidence" value="ECO:0007669"/>
    <property type="project" value="InterPro"/>
</dbReference>
<accession>A0A5C6AQ47</accession>
<comment type="caution">
    <text evidence="2">The sequence shown here is derived from an EMBL/GenBank/DDBJ whole genome shotgun (WGS) entry which is preliminary data.</text>
</comment>
<feature type="region of interest" description="Disordered" evidence="1">
    <location>
        <begin position="541"/>
        <end position="688"/>
    </location>
</feature>
<dbReference type="InterPro" id="IPR032466">
    <property type="entry name" value="Metal_Hydrolase"/>
</dbReference>
<dbReference type="Proteomes" id="UP000316213">
    <property type="component" value="Unassembled WGS sequence"/>
</dbReference>
<dbReference type="UniPathway" id="UPA00246"/>
<reference evidence="2 3" key="1">
    <citation type="submission" date="2019-02" db="EMBL/GenBank/DDBJ databases">
        <title>Deep-cultivation of Planctomycetes and their phenomic and genomic characterization uncovers novel biology.</title>
        <authorList>
            <person name="Wiegand S."/>
            <person name="Jogler M."/>
            <person name="Boedeker C."/>
            <person name="Pinto D."/>
            <person name="Vollmers J."/>
            <person name="Rivas-Marin E."/>
            <person name="Kohn T."/>
            <person name="Peeters S.H."/>
            <person name="Heuer A."/>
            <person name="Rast P."/>
            <person name="Oberbeckmann S."/>
            <person name="Bunk B."/>
            <person name="Jeske O."/>
            <person name="Meyerdierks A."/>
            <person name="Storesund J.E."/>
            <person name="Kallscheuer N."/>
            <person name="Luecker S."/>
            <person name="Lage O.M."/>
            <person name="Pohl T."/>
            <person name="Merkel B.J."/>
            <person name="Hornburger P."/>
            <person name="Mueller R.-W."/>
            <person name="Bruemmer F."/>
            <person name="Labrenz M."/>
            <person name="Spormann A.M."/>
            <person name="Op Den Camp H."/>
            <person name="Overmann J."/>
            <person name="Amann R."/>
            <person name="Jetten M.S.M."/>
            <person name="Mascher T."/>
            <person name="Medema M.H."/>
            <person name="Devos D.P."/>
            <person name="Kaster A.-K."/>
            <person name="Ovreas L."/>
            <person name="Rohde M."/>
            <person name="Galperin M.Y."/>
            <person name="Jogler C."/>
        </authorList>
    </citation>
    <scope>NUCLEOTIDE SEQUENCE [LARGE SCALE GENOMIC DNA]</scope>
    <source>
        <strain evidence="2 3">Pla100</strain>
    </source>
</reference>
<dbReference type="OrthoDB" id="231890at2"/>
<dbReference type="GO" id="GO:0006064">
    <property type="term" value="P:glucuronate catabolic process"/>
    <property type="evidence" value="ECO:0007669"/>
    <property type="project" value="InterPro"/>
</dbReference>
<feature type="region of interest" description="Disordered" evidence="1">
    <location>
        <begin position="729"/>
        <end position="777"/>
    </location>
</feature>
<gene>
    <name evidence="2" type="ORF">Pla100_18150</name>
</gene>
<feature type="compositionally biased region" description="Acidic residues" evidence="1">
    <location>
        <begin position="608"/>
        <end position="631"/>
    </location>
</feature>
<proteinExistence type="predicted"/>
<organism evidence="2 3">
    <name type="scientific">Neorhodopirellula pilleata</name>
    <dbReference type="NCBI Taxonomy" id="2714738"/>
    <lineage>
        <taxon>Bacteria</taxon>
        <taxon>Pseudomonadati</taxon>
        <taxon>Planctomycetota</taxon>
        <taxon>Planctomycetia</taxon>
        <taxon>Pirellulales</taxon>
        <taxon>Pirellulaceae</taxon>
        <taxon>Neorhodopirellula</taxon>
    </lineage>
</organism>
<feature type="compositionally biased region" description="Acidic residues" evidence="1">
    <location>
        <begin position="884"/>
        <end position="895"/>
    </location>
</feature>
<feature type="region of interest" description="Disordered" evidence="1">
    <location>
        <begin position="697"/>
        <end position="716"/>
    </location>
</feature>
<evidence type="ECO:0000313" key="3">
    <source>
        <dbReference type="Proteomes" id="UP000316213"/>
    </source>
</evidence>
<dbReference type="RefSeq" id="WP_146577245.1">
    <property type="nucleotide sequence ID" value="NZ_SJPM01000002.1"/>
</dbReference>
<dbReference type="SUPFAM" id="SSF51556">
    <property type="entry name" value="Metallo-dependent hydrolases"/>
    <property type="match status" value="1"/>
</dbReference>
<keyword evidence="3" id="KW-1185">Reference proteome</keyword>
<protein>
    <submittedName>
        <fullName evidence="2">Glucuronate isomerase</fullName>
    </submittedName>
</protein>
<feature type="compositionally biased region" description="Acidic residues" evidence="1">
    <location>
        <begin position="756"/>
        <end position="777"/>
    </location>
</feature>
<evidence type="ECO:0000313" key="2">
    <source>
        <dbReference type="EMBL" id="TWU02075.1"/>
    </source>
</evidence>
<feature type="compositionally biased region" description="Basic and acidic residues" evidence="1">
    <location>
        <begin position="577"/>
        <end position="587"/>
    </location>
</feature>
<name>A0A5C6AQ47_9BACT</name>
<dbReference type="Gene3D" id="3.20.20.140">
    <property type="entry name" value="Metal-dependent hydrolases"/>
    <property type="match status" value="1"/>
</dbReference>
<feature type="compositionally biased region" description="Acidic residues" evidence="1">
    <location>
        <begin position="961"/>
        <end position="979"/>
    </location>
</feature>
<dbReference type="InterPro" id="IPR003766">
    <property type="entry name" value="Uronate_isomerase"/>
</dbReference>
<evidence type="ECO:0000256" key="1">
    <source>
        <dbReference type="SAM" id="MobiDB-lite"/>
    </source>
</evidence>